<comment type="caution">
    <text evidence="1">The sequence shown here is derived from an EMBL/GenBank/DDBJ whole genome shotgun (WGS) entry which is preliminary data.</text>
</comment>
<evidence type="ECO:0000313" key="1">
    <source>
        <dbReference type="EMBL" id="MBP2243284.1"/>
    </source>
</evidence>
<sequence length="54" mass="6575">MSGDIFVARASEIRRNFRIGYYQIEIFHEEKLIAIMEAVSYRKDHYFIEMDNEE</sequence>
<gene>
    <name evidence="1" type="ORF">J2Z40_003883</name>
</gene>
<name>A0ABS4RLX3_9BACI</name>
<dbReference type="RefSeq" id="WP_157087791.1">
    <property type="nucleotide sequence ID" value="NZ_JAGIKZ010000040.1"/>
</dbReference>
<accession>A0ABS4RLX3</accession>
<proteinExistence type="predicted"/>
<protein>
    <submittedName>
        <fullName evidence="1">Acyl-coenzyme A thioesterase PaaI-like protein</fullName>
    </submittedName>
</protein>
<keyword evidence="2" id="KW-1185">Reference proteome</keyword>
<dbReference type="EMBL" id="JAGIKZ010000040">
    <property type="protein sequence ID" value="MBP2243284.1"/>
    <property type="molecule type" value="Genomic_DNA"/>
</dbReference>
<evidence type="ECO:0000313" key="2">
    <source>
        <dbReference type="Proteomes" id="UP001519293"/>
    </source>
</evidence>
<dbReference type="Proteomes" id="UP001519293">
    <property type="component" value="Unassembled WGS sequence"/>
</dbReference>
<organism evidence="1 2">
    <name type="scientific">Cytobacillus eiseniae</name>
    <dbReference type="NCBI Taxonomy" id="762947"/>
    <lineage>
        <taxon>Bacteria</taxon>
        <taxon>Bacillati</taxon>
        <taxon>Bacillota</taxon>
        <taxon>Bacilli</taxon>
        <taxon>Bacillales</taxon>
        <taxon>Bacillaceae</taxon>
        <taxon>Cytobacillus</taxon>
    </lineage>
</organism>
<reference evidence="1 2" key="1">
    <citation type="submission" date="2021-03" db="EMBL/GenBank/DDBJ databases">
        <title>Genomic Encyclopedia of Type Strains, Phase IV (KMG-IV): sequencing the most valuable type-strain genomes for metagenomic binning, comparative biology and taxonomic classification.</title>
        <authorList>
            <person name="Goeker M."/>
        </authorList>
    </citation>
    <scope>NUCLEOTIDE SEQUENCE [LARGE SCALE GENOMIC DNA]</scope>
    <source>
        <strain evidence="1 2">DSM 26675</strain>
    </source>
</reference>